<dbReference type="RefSeq" id="WP_037405025.1">
    <property type="nucleotide sequence ID" value="NZ_JFZV01000001.1"/>
</dbReference>
<protein>
    <submittedName>
        <fullName evidence="4">Uncharacterized protein</fullName>
    </submittedName>
</protein>
<keyword evidence="5" id="KW-1185">Reference proteome</keyword>
<dbReference type="OrthoDB" id="6194521at2"/>
<sequence length="155" mass="16823">MQPEIISGDLLEQPVEVIVNAWNRNIIPWWLLLPQGVSGAIKRKAGYAPFRQLGRAGALKLGSAVVTSAGKLPYQTIIHVAGINMFWRASAYSIRTSVISAMNIVNTQNYASVAFPLIGAGSGGFSPEQALELMQETLLPIETNARVIIVKYMPT</sequence>
<name>A0A066TV62_9NEIS</name>
<comment type="caution">
    <text evidence="4">The sequence shown here is derived from an EMBL/GenBank/DDBJ whole genome shotgun (WGS) entry which is preliminary data.</text>
</comment>
<accession>A0A066TV62</accession>
<dbReference type="eggNOG" id="COG2110">
    <property type="taxonomic scope" value="Bacteria"/>
</dbReference>
<dbReference type="EMBL" id="JFZV01000001">
    <property type="protein sequence ID" value="KDN15754.1"/>
    <property type="molecule type" value="Genomic_DNA"/>
</dbReference>
<evidence type="ECO:0000256" key="1">
    <source>
        <dbReference type="ARBA" id="ARBA00022676"/>
    </source>
</evidence>
<evidence type="ECO:0000313" key="4">
    <source>
        <dbReference type="EMBL" id="KDN15754.1"/>
    </source>
</evidence>
<evidence type="ECO:0000256" key="3">
    <source>
        <dbReference type="ARBA" id="ARBA00023027"/>
    </source>
</evidence>
<dbReference type="Pfam" id="PF01661">
    <property type="entry name" value="Macro"/>
    <property type="match status" value="1"/>
</dbReference>
<dbReference type="PANTHER" id="PTHR14453">
    <property type="entry name" value="PARP/ZINC FINGER CCCH TYPE DOMAIN CONTAINING PROTEIN"/>
    <property type="match status" value="1"/>
</dbReference>
<dbReference type="GO" id="GO:0003714">
    <property type="term" value="F:transcription corepressor activity"/>
    <property type="evidence" value="ECO:0007669"/>
    <property type="project" value="TreeGrafter"/>
</dbReference>
<proteinExistence type="predicted"/>
<dbReference type="GO" id="GO:0070212">
    <property type="term" value="P:protein poly-ADP-ribosylation"/>
    <property type="evidence" value="ECO:0007669"/>
    <property type="project" value="TreeGrafter"/>
</dbReference>
<keyword evidence="2" id="KW-0808">Transferase</keyword>
<dbReference type="SUPFAM" id="SSF52949">
    <property type="entry name" value="Macro domain-like"/>
    <property type="match status" value="1"/>
</dbReference>
<dbReference type="SMART" id="SM00506">
    <property type="entry name" value="A1pp"/>
    <property type="match status" value="1"/>
</dbReference>
<organism evidence="4 5">
    <name type="scientific">Snodgrassella communis</name>
    <dbReference type="NCBI Taxonomy" id="2946699"/>
    <lineage>
        <taxon>Bacteria</taxon>
        <taxon>Pseudomonadati</taxon>
        <taxon>Pseudomonadota</taxon>
        <taxon>Betaproteobacteria</taxon>
        <taxon>Neisseriales</taxon>
        <taxon>Neisseriaceae</taxon>
        <taxon>Snodgrassella</taxon>
    </lineage>
</organism>
<keyword evidence="1" id="KW-0328">Glycosyltransferase</keyword>
<dbReference type="Proteomes" id="UP000027170">
    <property type="component" value="Unassembled WGS sequence"/>
</dbReference>
<dbReference type="GO" id="GO:0005737">
    <property type="term" value="C:cytoplasm"/>
    <property type="evidence" value="ECO:0007669"/>
    <property type="project" value="TreeGrafter"/>
</dbReference>
<reference evidence="4 5" key="1">
    <citation type="submission" date="2014-03" db="EMBL/GenBank/DDBJ databases">
        <title>The genomes of two eusocial bee gut symbionts.</title>
        <authorList>
            <person name="Kwong W.K."/>
            <person name="Engel P."/>
            <person name="Koch H."/>
            <person name="Moran N.A."/>
        </authorList>
    </citation>
    <scope>NUCLEOTIDE SEQUENCE [LARGE SCALE GENOMIC DNA]</scope>
    <source>
        <strain evidence="5">wkB29</strain>
    </source>
</reference>
<evidence type="ECO:0000256" key="2">
    <source>
        <dbReference type="ARBA" id="ARBA00022679"/>
    </source>
</evidence>
<evidence type="ECO:0000313" key="5">
    <source>
        <dbReference type="Proteomes" id="UP000027170"/>
    </source>
</evidence>
<keyword evidence="3" id="KW-0520">NAD</keyword>
<dbReference type="InterPro" id="IPR002589">
    <property type="entry name" value="Macro_dom"/>
</dbReference>
<gene>
    <name evidence="4" type="ORF">SALWKB29_0173</name>
</gene>
<dbReference type="PANTHER" id="PTHR14453:SF107">
    <property type="entry name" value="POLY [ADP-RIBOSE] POLYMERASE"/>
    <property type="match status" value="1"/>
</dbReference>
<dbReference type="PROSITE" id="PS51154">
    <property type="entry name" value="MACRO"/>
    <property type="match status" value="1"/>
</dbReference>
<dbReference type="AlphaFoldDB" id="A0A066TV62"/>
<dbReference type="InterPro" id="IPR052056">
    <property type="entry name" value="Mono-ARTD/PARP"/>
</dbReference>
<dbReference type="GO" id="GO:0010629">
    <property type="term" value="P:negative regulation of gene expression"/>
    <property type="evidence" value="ECO:0007669"/>
    <property type="project" value="TreeGrafter"/>
</dbReference>
<dbReference type="GO" id="GO:1990404">
    <property type="term" value="F:NAD+-protein mono-ADP-ribosyltransferase activity"/>
    <property type="evidence" value="ECO:0007669"/>
    <property type="project" value="TreeGrafter"/>
</dbReference>
<dbReference type="Gene3D" id="3.40.220.10">
    <property type="entry name" value="Leucine Aminopeptidase, subunit E, domain 1"/>
    <property type="match status" value="1"/>
</dbReference>
<dbReference type="InterPro" id="IPR043472">
    <property type="entry name" value="Macro_dom-like"/>
</dbReference>
<dbReference type="GO" id="GO:0003950">
    <property type="term" value="F:NAD+ poly-ADP-ribosyltransferase activity"/>
    <property type="evidence" value="ECO:0007669"/>
    <property type="project" value="TreeGrafter"/>
</dbReference>